<keyword evidence="2" id="KW-1185">Reference proteome</keyword>
<organism evidence="3">
    <name type="scientific">Nippostrongylus brasiliensis</name>
    <name type="common">Rat hookworm</name>
    <dbReference type="NCBI Taxonomy" id="27835"/>
    <lineage>
        <taxon>Eukaryota</taxon>
        <taxon>Metazoa</taxon>
        <taxon>Ecdysozoa</taxon>
        <taxon>Nematoda</taxon>
        <taxon>Chromadorea</taxon>
        <taxon>Rhabditida</taxon>
        <taxon>Rhabditina</taxon>
        <taxon>Rhabditomorpha</taxon>
        <taxon>Strongyloidea</taxon>
        <taxon>Heligmosomidae</taxon>
        <taxon>Nippostrongylus</taxon>
    </lineage>
</organism>
<sequence>MMFRLEPLTTLIVGLIMVFANLLVVEQAVSDTITGDVSWPIFLNFCKFLIFVR</sequence>
<dbReference type="EMBL" id="UYSL01009805">
    <property type="protein sequence ID" value="VDL68393.1"/>
    <property type="molecule type" value="Genomic_DNA"/>
</dbReference>
<reference evidence="3" key="1">
    <citation type="submission" date="2017-02" db="UniProtKB">
        <authorList>
            <consortium name="WormBaseParasite"/>
        </authorList>
    </citation>
    <scope>IDENTIFICATION</scope>
</reference>
<evidence type="ECO:0000313" key="2">
    <source>
        <dbReference type="Proteomes" id="UP000271162"/>
    </source>
</evidence>
<evidence type="ECO:0000313" key="3">
    <source>
        <dbReference type="WBParaSite" id="NBR_0000480401-mRNA-1"/>
    </source>
</evidence>
<dbReference type="WBParaSite" id="NBR_0000480401-mRNA-1">
    <property type="protein sequence ID" value="NBR_0000480401-mRNA-1"/>
    <property type="gene ID" value="NBR_0000480401"/>
</dbReference>
<name>A0A0N4XQK2_NIPBR</name>
<dbReference type="Proteomes" id="UP000271162">
    <property type="component" value="Unassembled WGS sequence"/>
</dbReference>
<proteinExistence type="predicted"/>
<protein>
    <submittedName>
        <fullName evidence="3">Secreted protein</fullName>
    </submittedName>
</protein>
<reference evidence="1 2" key="2">
    <citation type="submission" date="2018-11" db="EMBL/GenBank/DDBJ databases">
        <authorList>
            <consortium name="Pathogen Informatics"/>
        </authorList>
    </citation>
    <scope>NUCLEOTIDE SEQUENCE [LARGE SCALE GENOMIC DNA]</scope>
</reference>
<evidence type="ECO:0000313" key="1">
    <source>
        <dbReference type="EMBL" id="VDL68393.1"/>
    </source>
</evidence>
<gene>
    <name evidence="1" type="ORF">NBR_LOCUS4804</name>
</gene>
<accession>A0A0N4XQK2</accession>
<dbReference type="AlphaFoldDB" id="A0A0N4XQK2"/>